<accession>A0A1I7T5Q2</accession>
<proteinExistence type="predicted"/>
<name>A0A1I7T5Q2_9PELO</name>
<keyword evidence="1" id="KW-1185">Reference proteome</keyword>
<dbReference type="AlphaFoldDB" id="A0A1I7T5Q2"/>
<dbReference type="eggNOG" id="ENOG502TJ9D">
    <property type="taxonomic scope" value="Eukaryota"/>
</dbReference>
<dbReference type="Proteomes" id="UP000095282">
    <property type="component" value="Unplaced"/>
</dbReference>
<evidence type="ECO:0000313" key="2">
    <source>
        <dbReference type="WBParaSite" id="Csp11.Scaffold515.g2649.t1"/>
    </source>
</evidence>
<sequence>MRPKRKIRVMSRAAELKKYLEDEAELGYTNLKKAEAGIKEAMKKFVEMLDGYHIDKARFDEVIYNYDNLFVEYDEATKAYNFKKLKRLTVLFEIATNKLTSLMGTFSHTHRTLIAEAAAAWKAANDKSDTKTKK</sequence>
<dbReference type="WBParaSite" id="Csp11.Scaffold515.g2649.t1">
    <property type="protein sequence ID" value="Csp11.Scaffold515.g2649.t1"/>
    <property type="gene ID" value="Csp11.Scaffold515.g2649"/>
</dbReference>
<organism evidence="1 2">
    <name type="scientific">Caenorhabditis tropicalis</name>
    <dbReference type="NCBI Taxonomy" id="1561998"/>
    <lineage>
        <taxon>Eukaryota</taxon>
        <taxon>Metazoa</taxon>
        <taxon>Ecdysozoa</taxon>
        <taxon>Nematoda</taxon>
        <taxon>Chromadorea</taxon>
        <taxon>Rhabditida</taxon>
        <taxon>Rhabditina</taxon>
        <taxon>Rhabditomorpha</taxon>
        <taxon>Rhabditoidea</taxon>
        <taxon>Rhabditidae</taxon>
        <taxon>Peloderinae</taxon>
        <taxon>Caenorhabditis</taxon>
    </lineage>
</organism>
<evidence type="ECO:0000313" key="1">
    <source>
        <dbReference type="Proteomes" id="UP000095282"/>
    </source>
</evidence>
<reference evidence="2" key="1">
    <citation type="submission" date="2016-11" db="UniProtKB">
        <authorList>
            <consortium name="WormBaseParasite"/>
        </authorList>
    </citation>
    <scope>IDENTIFICATION</scope>
</reference>
<protein>
    <submittedName>
        <fullName evidence="2">Flagellar biosynthesis protein FliS</fullName>
    </submittedName>
</protein>